<evidence type="ECO:0000259" key="1">
    <source>
        <dbReference type="Pfam" id="PF00535"/>
    </source>
</evidence>
<dbReference type="AlphaFoldDB" id="A0A3D9KM80"/>
<dbReference type="InterPro" id="IPR001173">
    <property type="entry name" value="Glyco_trans_2-like"/>
</dbReference>
<dbReference type="Gene3D" id="1.25.40.10">
    <property type="entry name" value="Tetratricopeptide repeat domain"/>
    <property type="match status" value="1"/>
</dbReference>
<accession>A0A3D9KM80</accession>
<dbReference type="PANTHER" id="PTHR43630:SF2">
    <property type="entry name" value="GLYCOSYLTRANSFERASE"/>
    <property type="match status" value="1"/>
</dbReference>
<evidence type="ECO:0000313" key="3">
    <source>
        <dbReference type="Proteomes" id="UP000256977"/>
    </source>
</evidence>
<dbReference type="EMBL" id="QRDZ01000002">
    <property type="protein sequence ID" value="RED87649.1"/>
    <property type="molecule type" value="Genomic_DNA"/>
</dbReference>
<proteinExistence type="predicted"/>
<dbReference type="Proteomes" id="UP000256977">
    <property type="component" value="Unassembled WGS sequence"/>
</dbReference>
<dbReference type="InterPro" id="IPR011990">
    <property type="entry name" value="TPR-like_helical_dom_sf"/>
</dbReference>
<keyword evidence="2" id="KW-0808">Transferase</keyword>
<dbReference type="Pfam" id="PF00535">
    <property type="entry name" value="Glycos_transf_2"/>
    <property type="match status" value="1"/>
</dbReference>
<dbReference type="CDD" id="cd02511">
    <property type="entry name" value="Beta4Glucosyltransferase"/>
    <property type="match status" value="1"/>
</dbReference>
<feature type="domain" description="Glycosyltransferase 2-like" evidence="1">
    <location>
        <begin position="5"/>
        <end position="104"/>
    </location>
</feature>
<sequence length="368" mass="42285">MITISLCMIVKNEEQVLERCLASAAPLVDEIIIVDTGSTDRTREIALRFTDRLLHFAWIDNFSAARNYSFDAATQDYILWLDADDVIAPDNQQKLLELKRTLSPDTDSVSMIYELSRDEYGNVAHSLRRNRLIKRSNRYSWQGAVHEVLIVGGHIVTSDIAVAHCPLTDADPGRNLRIYSQREAQGLPLTPRDRLYYAHELLEAQQYRQAAAHYERFLDEGEGWIEDEVTACSKLADCYHALGEAEQEWNAICRAFRYDTPRPEFCCRIGFSLLHRGKYEAAAHWYRLAIELPAQEKWALENHACRTWLPHLQLCVCYDRLKLHDLAYAHNEIARTYRPDDAAILQNKAYLEPLVSRQDSASDNQEAG</sequence>
<dbReference type="OrthoDB" id="9815923at2"/>
<dbReference type="InterPro" id="IPR029044">
    <property type="entry name" value="Nucleotide-diphossugar_trans"/>
</dbReference>
<dbReference type="Gene3D" id="3.90.550.10">
    <property type="entry name" value="Spore Coat Polysaccharide Biosynthesis Protein SpsA, Chain A"/>
    <property type="match status" value="1"/>
</dbReference>
<dbReference type="SUPFAM" id="SSF53448">
    <property type="entry name" value="Nucleotide-diphospho-sugar transferases"/>
    <property type="match status" value="1"/>
</dbReference>
<organism evidence="2 3">
    <name type="scientific">Cohnella phaseoli</name>
    <dbReference type="NCBI Taxonomy" id="456490"/>
    <lineage>
        <taxon>Bacteria</taxon>
        <taxon>Bacillati</taxon>
        <taxon>Bacillota</taxon>
        <taxon>Bacilli</taxon>
        <taxon>Bacillales</taxon>
        <taxon>Paenibacillaceae</taxon>
        <taxon>Cohnella</taxon>
    </lineage>
</organism>
<gene>
    <name evidence="2" type="ORF">DFP98_102127</name>
</gene>
<keyword evidence="3" id="KW-1185">Reference proteome</keyword>
<reference evidence="2 3" key="1">
    <citation type="submission" date="2018-07" db="EMBL/GenBank/DDBJ databases">
        <title>Genomic Encyclopedia of Type Strains, Phase III (KMG-III): the genomes of soil and plant-associated and newly described type strains.</title>
        <authorList>
            <person name="Whitman W."/>
        </authorList>
    </citation>
    <scope>NUCLEOTIDE SEQUENCE [LARGE SCALE GENOMIC DNA]</scope>
    <source>
        <strain evidence="2 3">CECT 7287</strain>
    </source>
</reference>
<name>A0A3D9KM80_9BACL</name>
<dbReference type="GO" id="GO:0016740">
    <property type="term" value="F:transferase activity"/>
    <property type="evidence" value="ECO:0007669"/>
    <property type="project" value="UniProtKB-KW"/>
</dbReference>
<dbReference type="SUPFAM" id="SSF48452">
    <property type="entry name" value="TPR-like"/>
    <property type="match status" value="1"/>
</dbReference>
<dbReference type="RefSeq" id="WP_116059052.1">
    <property type="nucleotide sequence ID" value="NZ_QRDZ01000002.1"/>
</dbReference>
<dbReference type="PANTHER" id="PTHR43630">
    <property type="entry name" value="POLY-BETA-1,6-N-ACETYL-D-GLUCOSAMINE SYNTHASE"/>
    <property type="match status" value="1"/>
</dbReference>
<protein>
    <submittedName>
        <fullName evidence="2">Glycosyl transferase family 2</fullName>
    </submittedName>
</protein>
<comment type="caution">
    <text evidence="2">The sequence shown here is derived from an EMBL/GenBank/DDBJ whole genome shotgun (WGS) entry which is preliminary data.</text>
</comment>
<evidence type="ECO:0000313" key="2">
    <source>
        <dbReference type="EMBL" id="RED87649.1"/>
    </source>
</evidence>